<sequence length="94" mass="10100">MALSDGSGENLPTANDDTGACWRGGPYEPESSENSISVGPGGFERRYLVYATPDNEPCIPTDTYRFVSTEYGVPGGPTGLEWSFEVTVTESVRT</sequence>
<feature type="region of interest" description="Disordered" evidence="1">
    <location>
        <begin position="1"/>
        <end position="39"/>
    </location>
</feature>
<accession>A0ABD5WLH1</accession>
<protein>
    <submittedName>
        <fullName evidence="2">Uncharacterized protein</fullName>
    </submittedName>
</protein>
<gene>
    <name evidence="2" type="ORF">ACFQJ6_15825</name>
</gene>
<reference evidence="2 3" key="1">
    <citation type="journal article" date="2019" name="Int. J. Syst. Evol. Microbiol.">
        <title>The Global Catalogue of Microorganisms (GCM) 10K type strain sequencing project: providing services to taxonomists for standard genome sequencing and annotation.</title>
        <authorList>
            <consortium name="The Broad Institute Genomics Platform"/>
            <consortium name="The Broad Institute Genome Sequencing Center for Infectious Disease"/>
            <person name="Wu L."/>
            <person name="Ma J."/>
        </authorList>
    </citation>
    <scope>NUCLEOTIDE SEQUENCE [LARGE SCALE GENOMIC DNA]</scope>
    <source>
        <strain evidence="2 3">DT72</strain>
    </source>
</reference>
<proteinExistence type="predicted"/>
<keyword evidence="3" id="KW-1185">Reference proteome</keyword>
<evidence type="ECO:0000313" key="3">
    <source>
        <dbReference type="Proteomes" id="UP001596407"/>
    </source>
</evidence>
<comment type="caution">
    <text evidence="2">The sequence shown here is derived from an EMBL/GenBank/DDBJ whole genome shotgun (WGS) entry which is preliminary data.</text>
</comment>
<name>A0ABD5WLH1_9EURY</name>
<evidence type="ECO:0000313" key="2">
    <source>
        <dbReference type="EMBL" id="MFC7081356.1"/>
    </source>
</evidence>
<dbReference type="RefSeq" id="WP_382210024.1">
    <property type="nucleotide sequence ID" value="NZ_JBHSZH010000005.1"/>
</dbReference>
<evidence type="ECO:0000256" key="1">
    <source>
        <dbReference type="SAM" id="MobiDB-lite"/>
    </source>
</evidence>
<organism evidence="2 3">
    <name type="scientific">Halorussus caseinilyticus</name>
    <dbReference type="NCBI Taxonomy" id="3034025"/>
    <lineage>
        <taxon>Archaea</taxon>
        <taxon>Methanobacteriati</taxon>
        <taxon>Methanobacteriota</taxon>
        <taxon>Stenosarchaea group</taxon>
        <taxon>Halobacteria</taxon>
        <taxon>Halobacteriales</taxon>
        <taxon>Haladaptataceae</taxon>
        <taxon>Halorussus</taxon>
    </lineage>
</organism>
<dbReference type="EMBL" id="JBHSZH010000005">
    <property type="protein sequence ID" value="MFC7081356.1"/>
    <property type="molecule type" value="Genomic_DNA"/>
</dbReference>
<dbReference type="AlphaFoldDB" id="A0ABD5WLH1"/>
<dbReference type="Proteomes" id="UP001596407">
    <property type="component" value="Unassembled WGS sequence"/>
</dbReference>